<protein>
    <submittedName>
        <fullName evidence="3">Lysophospholipase L1-like esterase</fullName>
    </submittedName>
</protein>
<dbReference type="InterPro" id="IPR013830">
    <property type="entry name" value="SGNH_hydro"/>
</dbReference>
<dbReference type="GO" id="GO:0004622">
    <property type="term" value="F:phosphatidylcholine lysophospholipase activity"/>
    <property type="evidence" value="ECO:0007669"/>
    <property type="project" value="TreeGrafter"/>
</dbReference>
<evidence type="ECO:0000313" key="3">
    <source>
        <dbReference type="EMBL" id="TCT25046.1"/>
    </source>
</evidence>
<proteinExistence type="predicted"/>
<sequence>MWNKGTILLGVLGVLFLTILFNYILPSFPITDKQNINQSMKEILTSNDDSEESSPSFQKESFSRIFHHTLRSFHTITAFRNQYIHIVAIGDSLTQGVGDQSEQGGYVGIVQQHLKQRGHIQAFGKRGLRTDQLIKRLEEQEIAAAIKQADIVILTIGANDVMQVVKNHFTELTYEKFVEEQLPYQERLRKIFERIRTLNGDAKIYLLGMFNPFEQYFGDIQELDRIVDDWNRIGRNTVQQFPPAVFIPTKDLFSNRDHNLFHSDHFHPNTKGYELIARRILYYLIHY</sequence>
<evidence type="ECO:0000256" key="1">
    <source>
        <dbReference type="SAM" id="Phobius"/>
    </source>
</evidence>
<organism evidence="3 4">
    <name type="scientific">Melghiribacillus thermohalophilus</name>
    <dbReference type="NCBI Taxonomy" id="1324956"/>
    <lineage>
        <taxon>Bacteria</taxon>
        <taxon>Bacillati</taxon>
        <taxon>Bacillota</taxon>
        <taxon>Bacilli</taxon>
        <taxon>Bacillales</taxon>
        <taxon>Bacillaceae</taxon>
        <taxon>Melghiribacillus</taxon>
    </lineage>
</organism>
<evidence type="ECO:0000259" key="2">
    <source>
        <dbReference type="Pfam" id="PF13472"/>
    </source>
</evidence>
<feature type="domain" description="SGNH hydrolase-type esterase" evidence="2">
    <location>
        <begin position="88"/>
        <end position="275"/>
    </location>
</feature>
<dbReference type="PANTHER" id="PTHR30383">
    <property type="entry name" value="THIOESTERASE 1/PROTEASE 1/LYSOPHOSPHOLIPASE L1"/>
    <property type="match status" value="1"/>
</dbReference>
<dbReference type="OrthoDB" id="252349at2"/>
<dbReference type="SUPFAM" id="SSF52266">
    <property type="entry name" value="SGNH hydrolase"/>
    <property type="match status" value="1"/>
</dbReference>
<reference evidence="3 4" key="1">
    <citation type="submission" date="2019-03" db="EMBL/GenBank/DDBJ databases">
        <title>Genomic Encyclopedia of Type Strains, Phase IV (KMG-IV): sequencing the most valuable type-strain genomes for metagenomic binning, comparative biology and taxonomic classification.</title>
        <authorList>
            <person name="Goeker M."/>
        </authorList>
    </citation>
    <scope>NUCLEOTIDE SEQUENCE [LARGE SCALE GENOMIC DNA]</scope>
    <source>
        <strain evidence="3 4">DSM 25894</strain>
    </source>
</reference>
<accession>A0A4R3N9T8</accession>
<keyword evidence="1" id="KW-1133">Transmembrane helix</keyword>
<dbReference type="Proteomes" id="UP000294650">
    <property type="component" value="Unassembled WGS sequence"/>
</dbReference>
<feature type="transmembrane region" description="Helical" evidence="1">
    <location>
        <begin position="7"/>
        <end position="25"/>
    </location>
</feature>
<keyword evidence="1" id="KW-0472">Membrane</keyword>
<keyword evidence="1" id="KW-0812">Transmembrane</keyword>
<dbReference type="InterPro" id="IPR051532">
    <property type="entry name" value="Ester_Hydrolysis_Enzymes"/>
</dbReference>
<dbReference type="EMBL" id="SMAN01000004">
    <property type="protein sequence ID" value="TCT25046.1"/>
    <property type="molecule type" value="Genomic_DNA"/>
</dbReference>
<name>A0A4R3N9T8_9BACI</name>
<evidence type="ECO:0000313" key="4">
    <source>
        <dbReference type="Proteomes" id="UP000294650"/>
    </source>
</evidence>
<dbReference type="AlphaFoldDB" id="A0A4R3N9T8"/>
<dbReference type="Pfam" id="PF13472">
    <property type="entry name" value="Lipase_GDSL_2"/>
    <property type="match status" value="1"/>
</dbReference>
<comment type="caution">
    <text evidence="3">The sequence shown here is derived from an EMBL/GenBank/DDBJ whole genome shotgun (WGS) entry which is preliminary data.</text>
</comment>
<dbReference type="Gene3D" id="3.40.50.1110">
    <property type="entry name" value="SGNH hydrolase"/>
    <property type="match status" value="1"/>
</dbReference>
<dbReference type="PANTHER" id="PTHR30383:SF27">
    <property type="entry name" value="SPORE GERMINATION LIPASE LIPC"/>
    <property type="match status" value="1"/>
</dbReference>
<keyword evidence="4" id="KW-1185">Reference proteome</keyword>
<dbReference type="RefSeq" id="WP_132371208.1">
    <property type="nucleotide sequence ID" value="NZ_SMAN01000004.1"/>
</dbReference>
<dbReference type="InterPro" id="IPR036514">
    <property type="entry name" value="SGNH_hydro_sf"/>
</dbReference>
<gene>
    <name evidence="3" type="ORF">EDD68_104117</name>
</gene>
<dbReference type="CDD" id="cd04506">
    <property type="entry name" value="SGNH_hydrolase_YpmR_like"/>
    <property type="match status" value="1"/>
</dbReference>